<keyword evidence="2" id="KW-1185">Reference proteome</keyword>
<dbReference type="Proteomes" id="UP000266649">
    <property type="component" value="Unassembled WGS sequence"/>
</dbReference>
<comment type="caution">
    <text evidence="1">The sequence shown here is derived from an EMBL/GenBank/DDBJ whole genome shotgun (WGS) entry which is preliminary data.</text>
</comment>
<gene>
    <name evidence="1" type="ORF">D2N39_11470</name>
</gene>
<reference evidence="1 2" key="1">
    <citation type="submission" date="2018-09" db="EMBL/GenBank/DDBJ databases">
        <title>Gemmobacter lutimaris sp. nov., a marine bacterium isolated from tidal flat.</title>
        <authorList>
            <person name="Lee D.W."/>
            <person name="Yoo Y."/>
            <person name="Kim J.-J."/>
            <person name="Kim B.S."/>
        </authorList>
    </citation>
    <scope>NUCLEOTIDE SEQUENCE [LARGE SCALE GENOMIC DNA]</scope>
    <source>
        <strain evidence="1 2">YJ-T1-11</strain>
    </source>
</reference>
<name>A0A398BMB3_9RHOB</name>
<dbReference type="RefSeq" id="WP_119134910.1">
    <property type="nucleotide sequence ID" value="NZ_QXXQ01000005.1"/>
</dbReference>
<dbReference type="EMBL" id="QXXQ01000005">
    <property type="protein sequence ID" value="RID91849.1"/>
    <property type="molecule type" value="Genomic_DNA"/>
</dbReference>
<sequence>MRPLITGPKLATDEYIYSRGKASRDAAEERIESLICEGEISPAEKPRAARYTLADGVTARWAIVLTDTALSPYV</sequence>
<dbReference type="AlphaFoldDB" id="A0A398BMB3"/>
<proteinExistence type="predicted"/>
<evidence type="ECO:0000313" key="2">
    <source>
        <dbReference type="Proteomes" id="UP000266649"/>
    </source>
</evidence>
<evidence type="ECO:0000313" key="1">
    <source>
        <dbReference type="EMBL" id="RID91849.1"/>
    </source>
</evidence>
<protein>
    <submittedName>
        <fullName evidence="1">Uncharacterized protein</fullName>
    </submittedName>
</protein>
<organism evidence="1 2">
    <name type="scientific">Gemmobacter lutimaris</name>
    <dbReference type="NCBI Taxonomy" id="2306023"/>
    <lineage>
        <taxon>Bacteria</taxon>
        <taxon>Pseudomonadati</taxon>
        <taxon>Pseudomonadota</taxon>
        <taxon>Alphaproteobacteria</taxon>
        <taxon>Rhodobacterales</taxon>
        <taxon>Paracoccaceae</taxon>
        <taxon>Gemmobacter</taxon>
    </lineage>
</organism>
<accession>A0A398BMB3</accession>